<name>A0A0E3UX10_9BACT</name>
<proteinExistence type="predicted"/>
<organism evidence="2 3">
    <name type="scientific">Pontibacter korlensis</name>
    <dbReference type="NCBI Taxonomy" id="400092"/>
    <lineage>
        <taxon>Bacteria</taxon>
        <taxon>Pseudomonadati</taxon>
        <taxon>Bacteroidota</taxon>
        <taxon>Cytophagia</taxon>
        <taxon>Cytophagales</taxon>
        <taxon>Hymenobacteraceae</taxon>
        <taxon>Pontibacter</taxon>
    </lineage>
</organism>
<dbReference type="OrthoDB" id="6333271at2"/>
<keyword evidence="1" id="KW-0812">Transmembrane</keyword>
<protein>
    <submittedName>
        <fullName evidence="2">Uncharacterized protein</fullName>
    </submittedName>
</protein>
<evidence type="ECO:0000313" key="2">
    <source>
        <dbReference type="EMBL" id="AKD03186.1"/>
    </source>
</evidence>
<feature type="transmembrane region" description="Helical" evidence="1">
    <location>
        <begin position="164"/>
        <end position="182"/>
    </location>
</feature>
<feature type="transmembrane region" description="Helical" evidence="1">
    <location>
        <begin position="64"/>
        <end position="82"/>
    </location>
</feature>
<evidence type="ECO:0000313" key="3">
    <source>
        <dbReference type="Proteomes" id="UP000033109"/>
    </source>
</evidence>
<reference evidence="2 3" key="1">
    <citation type="journal article" date="2015" name="Sci. Rep.">
        <title>Unraveling adaptation of Pontibacter korlensis to radiation and infertility in desert through complete genome and comparative transcriptomic analysis.</title>
        <authorList>
            <person name="Dai J."/>
            <person name="Dai W."/>
            <person name="Qiu C."/>
            <person name="Yang Z."/>
            <person name="Zhang Y."/>
            <person name="Zhou M."/>
            <person name="Zhang L."/>
            <person name="Fang C."/>
            <person name="Gao Q."/>
            <person name="Yang Q."/>
            <person name="Li X."/>
            <person name="Wang Z."/>
            <person name="Wang Z."/>
            <person name="Jia Z."/>
            <person name="Chen X."/>
        </authorList>
    </citation>
    <scope>NUCLEOTIDE SEQUENCE [LARGE SCALE GENOMIC DNA]</scope>
    <source>
        <strain evidence="2 3">X14-1T</strain>
    </source>
</reference>
<dbReference type="STRING" id="400092.PKOR_08660"/>
<dbReference type="HOGENOM" id="CLU_122870_0_0_10"/>
<dbReference type="PATRIC" id="fig|400092.3.peg.1903"/>
<accession>A0A0E3UX10</accession>
<feature type="transmembrane region" description="Helical" evidence="1">
    <location>
        <begin position="35"/>
        <end position="52"/>
    </location>
</feature>
<dbReference type="KEGG" id="pko:PKOR_08660"/>
<dbReference type="Proteomes" id="UP000033109">
    <property type="component" value="Chromosome"/>
</dbReference>
<dbReference type="RefSeq" id="WP_046310206.1">
    <property type="nucleotide sequence ID" value="NZ_CBCSCY010000004.1"/>
</dbReference>
<keyword evidence="1" id="KW-1133">Transmembrane helix</keyword>
<feature type="transmembrane region" description="Helical" evidence="1">
    <location>
        <begin position="132"/>
        <end position="152"/>
    </location>
</feature>
<dbReference type="EMBL" id="CP009621">
    <property type="protein sequence ID" value="AKD03186.1"/>
    <property type="molecule type" value="Genomic_DNA"/>
</dbReference>
<evidence type="ECO:0000256" key="1">
    <source>
        <dbReference type="SAM" id="Phobius"/>
    </source>
</evidence>
<gene>
    <name evidence="2" type="ORF">PKOR_08660</name>
</gene>
<dbReference type="AlphaFoldDB" id="A0A0E3UX10"/>
<keyword evidence="3" id="KW-1185">Reference proteome</keyword>
<keyword evidence="1" id="KW-0472">Membrane</keyword>
<sequence>MKKFLKKLPFLLLILLHASFLLAMLVEKLNITSNLIFIAAIIILVLIAYTQVPRHEDKHLKQDFLAVGFVVLGAVVTFYLNVQVNLGPVIAAGAVGTIASYVPWLNRQSKLLNEVPASTYCGAFVGMSSPNIAGSFMFILFASFIAGLLLVFSKNIFRGFGGKLGTIAFGGVAVTYLLIFLFL</sequence>